<evidence type="ECO:0000313" key="5">
    <source>
        <dbReference type="Proteomes" id="UP001597601"/>
    </source>
</evidence>
<reference evidence="5" key="1">
    <citation type="journal article" date="2019" name="Int. J. Syst. Evol. Microbiol.">
        <title>The Global Catalogue of Microorganisms (GCM) 10K type strain sequencing project: providing services to taxonomists for standard genome sequencing and annotation.</title>
        <authorList>
            <consortium name="The Broad Institute Genomics Platform"/>
            <consortium name="The Broad Institute Genome Sequencing Center for Infectious Disease"/>
            <person name="Wu L."/>
            <person name="Ma J."/>
        </authorList>
    </citation>
    <scope>NUCLEOTIDE SEQUENCE [LARGE SCALE GENOMIC DNA]</scope>
    <source>
        <strain evidence="5">KCTC 52232</strain>
    </source>
</reference>
<dbReference type="Gene3D" id="1.10.3020.10">
    <property type="entry name" value="alpha-amino acid ester hydrolase ( Helical cap domain)"/>
    <property type="match status" value="1"/>
</dbReference>
<dbReference type="InterPro" id="IPR000383">
    <property type="entry name" value="Xaa-Pro-like_dom"/>
</dbReference>
<accession>A0ABW5XPP7</accession>
<feature type="signal peptide" evidence="2">
    <location>
        <begin position="1"/>
        <end position="19"/>
    </location>
</feature>
<dbReference type="SUPFAM" id="SSF53474">
    <property type="entry name" value="alpha/beta-Hydrolases"/>
    <property type="match status" value="1"/>
</dbReference>
<feature type="chain" id="PRO_5045301031" evidence="2">
    <location>
        <begin position="20"/>
        <end position="629"/>
    </location>
</feature>
<dbReference type="InterPro" id="IPR005674">
    <property type="entry name" value="CocE/Ser_esterase"/>
</dbReference>
<proteinExistence type="predicted"/>
<dbReference type="Gene3D" id="2.60.120.260">
    <property type="entry name" value="Galactose-binding domain-like"/>
    <property type="match status" value="1"/>
</dbReference>
<dbReference type="RefSeq" id="WP_377124360.1">
    <property type="nucleotide sequence ID" value="NZ_JBHUON010000004.1"/>
</dbReference>
<dbReference type="Gene3D" id="3.40.50.1820">
    <property type="entry name" value="alpha/beta hydrolase"/>
    <property type="match status" value="1"/>
</dbReference>
<dbReference type="GO" id="GO:0016787">
    <property type="term" value="F:hydrolase activity"/>
    <property type="evidence" value="ECO:0007669"/>
    <property type="project" value="UniProtKB-KW"/>
</dbReference>
<dbReference type="Proteomes" id="UP001597601">
    <property type="component" value="Unassembled WGS sequence"/>
</dbReference>
<feature type="domain" description="Xaa-Pro dipeptidyl-peptidase C-terminal" evidence="3">
    <location>
        <begin position="364"/>
        <end position="623"/>
    </location>
</feature>
<name>A0ABW5XPP7_9SPHI</name>
<organism evidence="4 5">
    <name type="scientific">Mucilaginibacter antarcticus</name>
    <dbReference type="NCBI Taxonomy" id="1855725"/>
    <lineage>
        <taxon>Bacteria</taxon>
        <taxon>Pseudomonadati</taxon>
        <taxon>Bacteroidota</taxon>
        <taxon>Sphingobacteriia</taxon>
        <taxon>Sphingobacteriales</taxon>
        <taxon>Sphingobacteriaceae</taxon>
        <taxon>Mucilaginibacter</taxon>
    </lineage>
</organism>
<protein>
    <submittedName>
        <fullName evidence="4">CocE/NonD family hydrolase</fullName>
    </submittedName>
</protein>
<keyword evidence="2" id="KW-0732">Signal</keyword>
<evidence type="ECO:0000256" key="1">
    <source>
        <dbReference type="ARBA" id="ARBA00022801"/>
    </source>
</evidence>
<dbReference type="InterPro" id="IPR008979">
    <property type="entry name" value="Galactose-bd-like_sf"/>
</dbReference>
<evidence type="ECO:0000313" key="4">
    <source>
        <dbReference type="EMBL" id="MFD2864137.1"/>
    </source>
</evidence>
<dbReference type="NCBIfam" id="TIGR00976">
    <property type="entry name" value="CocE_NonD"/>
    <property type="match status" value="1"/>
</dbReference>
<dbReference type="Pfam" id="PF08530">
    <property type="entry name" value="PepX_C"/>
    <property type="match status" value="1"/>
</dbReference>
<dbReference type="Pfam" id="PF02129">
    <property type="entry name" value="Peptidase_S15"/>
    <property type="match status" value="1"/>
</dbReference>
<dbReference type="SMART" id="SM00939">
    <property type="entry name" value="PepX_C"/>
    <property type="match status" value="1"/>
</dbReference>
<evidence type="ECO:0000256" key="2">
    <source>
        <dbReference type="SAM" id="SignalP"/>
    </source>
</evidence>
<keyword evidence="1 4" id="KW-0378">Hydrolase</keyword>
<dbReference type="InterPro" id="IPR013736">
    <property type="entry name" value="Xaa-Pro_dipept_C"/>
</dbReference>
<dbReference type="EMBL" id="JBHUON010000004">
    <property type="protein sequence ID" value="MFD2864137.1"/>
    <property type="molecule type" value="Genomic_DNA"/>
</dbReference>
<keyword evidence="5" id="KW-1185">Reference proteome</keyword>
<dbReference type="InterPro" id="IPR029058">
    <property type="entry name" value="AB_hydrolase_fold"/>
</dbReference>
<sequence>MKKLLPALLLAFIALNSCAQSATQQAADDAAYIKTNYTKMEKQVTMRDGKKLFCSIYTPKDQSQKYPFIMTRTPYNAAPYGTDFRATLGQNMLLAREGFIFVYADVRGRWMSEGDYVNVRPFNPKKKSKNDTDESTDTYDTIDWLIKNVPNNNGKVGIEGISYPGFYSAAALPNAHPALKAVSPQAPVTDWFIGDDFHHNGAFFLMDAFSFLTGFGVPRPKPITPAEFKNGIKYTQKDNYKFYLEMGALPNFTSKYLGDSVTFWNDMMSHPNYDEFWKGMNIRPHLTNVKPAVLTVGGFFDAEDAFGAQAVYKAIEKQNPQSVKNMLVLGPWYHGGWERAEGDFLGDINFGTKTSVWFRENVELPFFNYYLKGKGSMDLPEATVFITGENKWHKFDTWPPKNTSEKTLYLQPGGKLGFEAAKGGASAFDEYVSDPAAPVPYQEGVQQNRTREYMIDDQRFASRRPDVKSYQTDTLTQDITLAGPVIADLFTSISTTDADFVVKLIDVYPEDEPNPAVNPKNITMAGYQMLVRGELFRGRYRNSFEKPEAFEPGKVTKVKYDLPDVGHTFKKGHRIMVQVQSSWFPLIDRNPQKFVDIYHAKDSDFQKSTIRIHHQGAAVSNIKITVLDN</sequence>
<comment type="caution">
    <text evidence="4">The sequence shown here is derived from an EMBL/GenBank/DDBJ whole genome shotgun (WGS) entry which is preliminary data.</text>
</comment>
<dbReference type="SUPFAM" id="SSF49785">
    <property type="entry name" value="Galactose-binding domain-like"/>
    <property type="match status" value="1"/>
</dbReference>
<gene>
    <name evidence="4" type="ORF">ACFSYC_05495</name>
</gene>
<evidence type="ECO:0000259" key="3">
    <source>
        <dbReference type="SMART" id="SM00939"/>
    </source>
</evidence>